<dbReference type="PANTHER" id="PTHR44591">
    <property type="entry name" value="STRESS RESPONSE REGULATOR PROTEIN 1"/>
    <property type="match status" value="1"/>
</dbReference>
<gene>
    <name evidence="4" type="ORF">C7B64_20415</name>
</gene>
<dbReference type="Gene3D" id="3.40.50.2300">
    <property type="match status" value="1"/>
</dbReference>
<dbReference type="InterPro" id="IPR001789">
    <property type="entry name" value="Sig_transdc_resp-reg_receiver"/>
</dbReference>
<name>A0A2T1BYF7_9CYAN</name>
<feature type="domain" description="Response regulatory" evidence="3">
    <location>
        <begin position="15"/>
        <end position="129"/>
    </location>
</feature>
<dbReference type="AlphaFoldDB" id="A0A2T1BYF7"/>
<evidence type="ECO:0000313" key="5">
    <source>
        <dbReference type="Proteomes" id="UP000238762"/>
    </source>
</evidence>
<dbReference type="Pfam" id="PF00072">
    <property type="entry name" value="Response_reg"/>
    <property type="match status" value="1"/>
</dbReference>
<evidence type="ECO:0000256" key="2">
    <source>
        <dbReference type="PROSITE-ProRule" id="PRU00169"/>
    </source>
</evidence>
<dbReference type="InterPro" id="IPR011006">
    <property type="entry name" value="CheY-like_superfamily"/>
</dbReference>
<protein>
    <recommendedName>
        <fullName evidence="3">Response regulatory domain-containing protein</fullName>
    </recommendedName>
</protein>
<feature type="modified residue" description="4-aspartylphosphate" evidence="2">
    <location>
        <position position="66"/>
    </location>
</feature>
<dbReference type="SUPFAM" id="SSF52172">
    <property type="entry name" value="CheY-like"/>
    <property type="match status" value="1"/>
</dbReference>
<proteinExistence type="predicted"/>
<evidence type="ECO:0000256" key="1">
    <source>
        <dbReference type="ARBA" id="ARBA00022553"/>
    </source>
</evidence>
<accession>A0A2T1BYF7</accession>
<dbReference type="PANTHER" id="PTHR44591:SF3">
    <property type="entry name" value="RESPONSE REGULATORY DOMAIN-CONTAINING PROTEIN"/>
    <property type="match status" value="1"/>
</dbReference>
<dbReference type="GO" id="GO:0000160">
    <property type="term" value="P:phosphorelay signal transduction system"/>
    <property type="evidence" value="ECO:0007669"/>
    <property type="project" value="InterPro"/>
</dbReference>
<dbReference type="InterPro" id="IPR050595">
    <property type="entry name" value="Bact_response_regulator"/>
</dbReference>
<keyword evidence="1 2" id="KW-0597">Phosphoprotein</keyword>
<dbReference type="EMBL" id="PVWJ01000136">
    <property type="protein sequence ID" value="PSB01041.1"/>
    <property type="molecule type" value="Genomic_DNA"/>
</dbReference>
<dbReference type="SMART" id="SM00448">
    <property type="entry name" value="REC"/>
    <property type="match status" value="1"/>
</dbReference>
<organism evidence="4 5">
    <name type="scientific">Merismopedia glauca CCAP 1448/3</name>
    <dbReference type="NCBI Taxonomy" id="1296344"/>
    <lineage>
        <taxon>Bacteria</taxon>
        <taxon>Bacillati</taxon>
        <taxon>Cyanobacteriota</taxon>
        <taxon>Cyanophyceae</taxon>
        <taxon>Synechococcales</taxon>
        <taxon>Merismopediaceae</taxon>
        <taxon>Merismopedia</taxon>
    </lineage>
</organism>
<evidence type="ECO:0000259" key="3">
    <source>
        <dbReference type="PROSITE" id="PS50110"/>
    </source>
</evidence>
<dbReference type="PROSITE" id="PS50110">
    <property type="entry name" value="RESPONSE_REGULATORY"/>
    <property type="match status" value="1"/>
</dbReference>
<dbReference type="CDD" id="cd00156">
    <property type="entry name" value="REC"/>
    <property type="match status" value="1"/>
</dbReference>
<reference evidence="4 5" key="1">
    <citation type="submission" date="2018-02" db="EMBL/GenBank/DDBJ databases">
        <authorList>
            <person name="Cohen D.B."/>
            <person name="Kent A.D."/>
        </authorList>
    </citation>
    <scope>NUCLEOTIDE SEQUENCE [LARGE SCALE GENOMIC DNA]</scope>
    <source>
        <strain evidence="4 5">CCAP 1448/3</strain>
    </source>
</reference>
<dbReference type="OrthoDB" id="9800029at2"/>
<reference evidence="4 5" key="2">
    <citation type="submission" date="2018-03" db="EMBL/GenBank/DDBJ databases">
        <title>The ancient ancestry and fast evolution of plastids.</title>
        <authorList>
            <person name="Moore K.R."/>
            <person name="Magnabosco C."/>
            <person name="Momper L."/>
            <person name="Gold D.A."/>
            <person name="Bosak T."/>
            <person name="Fournier G.P."/>
        </authorList>
    </citation>
    <scope>NUCLEOTIDE SEQUENCE [LARGE SCALE GENOMIC DNA]</scope>
    <source>
        <strain evidence="4 5">CCAP 1448/3</strain>
    </source>
</reference>
<sequence>MRIDLIHQTQVEKVSILVVDDEKALVESAIKPLFRSYEKYEFDHAITLEDAVKRIETNDYDLVLLDILMGNQRGTDLIPLLQEKQLKVALCTASALGSELSKAQRLGIKQIIHKPFGSNLKIAIDEILVDEQLPKQEVVKTALPPSLTRQFLNLGLDQQKRLVEQVIYKMPSEMLENLRDTVNTLVYTREFDEEPRFRISIAPSPTSTNMYWTLHEKVVEDGKIKQKRRIALDRDFAPEEFYGLSIEDQLRKILSWSKAEFAQDRDFIEASRRKLTELGWDRELPFINHRAEPQVAAQGSNLLPQKRKIKLF</sequence>
<dbReference type="Proteomes" id="UP000238762">
    <property type="component" value="Unassembled WGS sequence"/>
</dbReference>
<comment type="caution">
    <text evidence="4">The sequence shown here is derived from an EMBL/GenBank/DDBJ whole genome shotgun (WGS) entry which is preliminary data.</text>
</comment>
<keyword evidence="5" id="KW-1185">Reference proteome</keyword>
<evidence type="ECO:0000313" key="4">
    <source>
        <dbReference type="EMBL" id="PSB01041.1"/>
    </source>
</evidence>